<feature type="domain" description="Glutamine amidotransferase" evidence="1">
    <location>
        <begin position="3"/>
        <end position="33"/>
    </location>
</feature>
<dbReference type="InterPro" id="IPR017926">
    <property type="entry name" value="GATASE"/>
</dbReference>
<dbReference type="Gene3D" id="3.40.50.880">
    <property type="match status" value="1"/>
</dbReference>
<accession>X1C5Y7</accession>
<feature type="non-terminal residue" evidence="2">
    <location>
        <position position="35"/>
    </location>
</feature>
<comment type="caution">
    <text evidence="2">The sequence shown here is derived from an EMBL/GenBank/DDBJ whole genome shotgun (WGS) entry which is preliminary data.</text>
</comment>
<organism evidence="2">
    <name type="scientific">marine sediment metagenome</name>
    <dbReference type="NCBI Taxonomy" id="412755"/>
    <lineage>
        <taxon>unclassified sequences</taxon>
        <taxon>metagenomes</taxon>
        <taxon>ecological metagenomes</taxon>
    </lineage>
</organism>
<dbReference type="AlphaFoldDB" id="X1C5Y7"/>
<name>X1C5Y7_9ZZZZ</name>
<proteinExistence type="predicted"/>
<protein>
    <recommendedName>
        <fullName evidence="1">Glutamine amidotransferase domain-containing protein</fullName>
    </recommendedName>
</protein>
<reference evidence="2" key="1">
    <citation type="journal article" date="2014" name="Front. Microbiol.">
        <title>High frequency of phylogenetically diverse reductive dehalogenase-homologous genes in deep subseafloor sedimentary metagenomes.</title>
        <authorList>
            <person name="Kawai M."/>
            <person name="Futagami T."/>
            <person name="Toyoda A."/>
            <person name="Takaki Y."/>
            <person name="Nishi S."/>
            <person name="Hori S."/>
            <person name="Arai W."/>
            <person name="Tsubouchi T."/>
            <person name="Morono Y."/>
            <person name="Uchiyama I."/>
            <person name="Ito T."/>
            <person name="Fujiyama A."/>
            <person name="Inagaki F."/>
            <person name="Takami H."/>
        </authorList>
    </citation>
    <scope>NUCLEOTIDE SEQUENCE</scope>
    <source>
        <strain evidence="2">Expedition CK06-06</strain>
    </source>
</reference>
<dbReference type="InterPro" id="IPR029062">
    <property type="entry name" value="Class_I_gatase-like"/>
</dbReference>
<gene>
    <name evidence="2" type="ORF">S01H4_40481</name>
</gene>
<evidence type="ECO:0000313" key="2">
    <source>
        <dbReference type="EMBL" id="GAG91818.1"/>
    </source>
</evidence>
<dbReference type="Pfam" id="PF00117">
    <property type="entry name" value="GATase"/>
    <property type="match status" value="1"/>
</dbReference>
<dbReference type="EMBL" id="BART01022046">
    <property type="protein sequence ID" value="GAG91818.1"/>
    <property type="molecule type" value="Genomic_DNA"/>
</dbReference>
<sequence length="35" mass="4152">MVLLIDNYDSFVYNLAQYLGELGWQPVVYRNDKIT</sequence>
<dbReference type="SUPFAM" id="SSF52317">
    <property type="entry name" value="Class I glutamine amidotransferase-like"/>
    <property type="match status" value="1"/>
</dbReference>
<evidence type="ECO:0000259" key="1">
    <source>
        <dbReference type="Pfam" id="PF00117"/>
    </source>
</evidence>